<organism evidence="3 4">
    <name type="scientific">Nannocystis bainbridge</name>
    <dbReference type="NCBI Taxonomy" id="2995303"/>
    <lineage>
        <taxon>Bacteria</taxon>
        <taxon>Pseudomonadati</taxon>
        <taxon>Myxococcota</taxon>
        <taxon>Polyangia</taxon>
        <taxon>Nannocystales</taxon>
        <taxon>Nannocystaceae</taxon>
        <taxon>Nannocystis</taxon>
    </lineage>
</organism>
<gene>
    <name evidence="3" type="ORF">POL25_05095</name>
</gene>
<dbReference type="InterPro" id="IPR011044">
    <property type="entry name" value="Quino_amine_DH_bsu"/>
</dbReference>
<keyword evidence="2" id="KW-1133">Transmembrane helix</keyword>
<dbReference type="SUPFAM" id="SSF50969">
    <property type="entry name" value="YVTN repeat-like/Quinoprotein amine dehydrogenase"/>
    <property type="match status" value="1"/>
</dbReference>
<feature type="region of interest" description="Disordered" evidence="1">
    <location>
        <begin position="1"/>
        <end position="21"/>
    </location>
</feature>
<evidence type="ECO:0008006" key="5">
    <source>
        <dbReference type="Google" id="ProtNLM"/>
    </source>
</evidence>
<keyword evidence="4" id="KW-1185">Reference proteome</keyword>
<sequence>MPPAPLRTVHEARKRPRQRAVAEPHCDEHVELCWAGARAPVSGDGATASRGIVALEHHIRGLDLGAAVTFETTMQVAAPLGTRYASRPLQGLTMAKSRTFIIVLLAISGVLAVGASRFFASDDHKVFLTGAVTNTWDVVSFPAAPVTLPDTWASIPTRDADGSLFGLVQSNGAGALVKLDEATGRVLWRVALDPQPPSFARIDGWRVEEVFPAVPLTLAGDGVYLIAWSRDWVLVSSADGTLRKRGSFPEKVPPVSAVGGVCRIAEGFWIGVEDDRDGGIVLGAAGELASGRSDRPPDCLPAGARKNVEMMSPLQNAHASSETYPPEVCGKYNKINRRSEGNAWCSDMRSDGGPERTVMLKTFDPVFREDGGWRHVDFSGDVMNREVDFEPRILGFELAWPHAFFDMVEHRSQTMENRPSADSFEPKRVEQRDEVIEIVASITRDGALAWARSMYHGPMAATTDSIHDNMLQYRSLLLASHPDSPVRNLYILKPGMLLAVDQATGTPLFQVGTALPLPERPSPSPPPATPASTAVPQP</sequence>
<name>A0ABT5DSV3_9BACT</name>
<feature type="compositionally biased region" description="Pro residues" evidence="1">
    <location>
        <begin position="518"/>
        <end position="529"/>
    </location>
</feature>
<accession>A0ABT5DSV3</accession>
<comment type="caution">
    <text evidence="3">The sequence shown here is derived from an EMBL/GenBank/DDBJ whole genome shotgun (WGS) entry which is preliminary data.</text>
</comment>
<feature type="transmembrane region" description="Helical" evidence="2">
    <location>
        <begin position="100"/>
        <end position="120"/>
    </location>
</feature>
<reference evidence="3 4" key="1">
    <citation type="submission" date="2022-11" db="EMBL/GenBank/DDBJ databases">
        <title>Minimal conservation of predation-associated metabolite biosynthetic gene clusters underscores biosynthetic potential of Myxococcota including descriptions for ten novel species: Archangium lansinium sp. nov., Myxococcus landrumus sp. nov., Nannocystis bai.</title>
        <authorList>
            <person name="Ahearne A."/>
            <person name="Stevens C."/>
            <person name="Dowd S."/>
        </authorList>
    </citation>
    <scope>NUCLEOTIDE SEQUENCE [LARGE SCALE GENOMIC DNA]</scope>
    <source>
        <strain evidence="3 4">BB15-2</strain>
    </source>
</reference>
<evidence type="ECO:0000256" key="1">
    <source>
        <dbReference type="SAM" id="MobiDB-lite"/>
    </source>
</evidence>
<dbReference type="EMBL" id="JAQNDL010000001">
    <property type="protein sequence ID" value="MDC0716255.1"/>
    <property type="molecule type" value="Genomic_DNA"/>
</dbReference>
<evidence type="ECO:0000313" key="3">
    <source>
        <dbReference type="EMBL" id="MDC0716255.1"/>
    </source>
</evidence>
<protein>
    <recommendedName>
        <fullName evidence="5">PQQ-binding-like beta-propeller repeat protein</fullName>
    </recommendedName>
</protein>
<keyword evidence="2" id="KW-0812">Transmembrane</keyword>
<evidence type="ECO:0000313" key="4">
    <source>
        <dbReference type="Proteomes" id="UP001221686"/>
    </source>
</evidence>
<dbReference type="Proteomes" id="UP001221686">
    <property type="component" value="Unassembled WGS sequence"/>
</dbReference>
<evidence type="ECO:0000256" key="2">
    <source>
        <dbReference type="SAM" id="Phobius"/>
    </source>
</evidence>
<dbReference type="RefSeq" id="WP_272084700.1">
    <property type="nucleotide sequence ID" value="NZ_JAQNDL010000001.1"/>
</dbReference>
<proteinExistence type="predicted"/>
<feature type="region of interest" description="Disordered" evidence="1">
    <location>
        <begin position="513"/>
        <end position="538"/>
    </location>
</feature>
<keyword evidence="2" id="KW-0472">Membrane</keyword>